<evidence type="ECO:0000313" key="2">
    <source>
        <dbReference type="Ensembl" id="ENSNGAP00000007235.1"/>
    </source>
</evidence>
<dbReference type="KEGG" id="ngi:103727030"/>
<sequence>MSAPSPQQLVAAARRTLGPGGRTPARAACLHLAAEVLAVARGLKPAVLQDCSCAGAPALQSYLEELQRLGFPTRALHILEVGESVLVVSLEHVRERLKQALCGAVVLVDVSKSQPHPCVCAVEQRQDVKALLAQISAHFEGLQRDGSRGASPSQLPASHWNLCTAFGILLGYPASYTFRLDQGDDNCLALTPLRIFTAQMSWLPGHRTVRLYSFSVPESLVPALRGVLSSWEKDLRARFTIQNDFADLNISSEVVTLPAVAL</sequence>
<organism evidence="2 3">
    <name type="scientific">Nannospalax galili</name>
    <name type="common">Northern Israeli blind subterranean mole rat</name>
    <name type="synonym">Spalax galili</name>
    <dbReference type="NCBI Taxonomy" id="1026970"/>
    <lineage>
        <taxon>Eukaryota</taxon>
        <taxon>Metazoa</taxon>
        <taxon>Chordata</taxon>
        <taxon>Craniata</taxon>
        <taxon>Vertebrata</taxon>
        <taxon>Euteleostomi</taxon>
        <taxon>Mammalia</taxon>
        <taxon>Eutheria</taxon>
        <taxon>Euarchontoglires</taxon>
        <taxon>Glires</taxon>
        <taxon>Rodentia</taxon>
        <taxon>Myomorpha</taxon>
        <taxon>Muroidea</taxon>
        <taxon>Spalacidae</taxon>
        <taxon>Spalacinae</taxon>
        <taxon>Nannospalax</taxon>
    </lineage>
</organism>
<dbReference type="AlphaFoldDB" id="A0A8C6W4P2"/>
<dbReference type="Proteomes" id="UP000694381">
    <property type="component" value="Unassembled WGS sequence"/>
</dbReference>
<accession>A0A8C6W4P2</accession>
<reference evidence="2" key="2">
    <citation type="submission" date="2025-09" db="UniProtKB">
        <authorList>
            <consortium name="Ensembl"/>
        </authorList>
    </citation>
    <scope>IDENTIFICATION</scope>
</reference>
<dbReference type="InterPro" id="IPR027850">
    <property type="entry name" value="DUF4504"/>
</dbReference>
<dbReference type="Pfam" id="PF14953">
    <property type="entry name" value="DUF4504"/>
    <property type="match status" value="1"/>
</dbReference>
<name>A0A8C6W4P2_NANGA</name>
<dbReference type="PANTHER" id="PTHR31366:SF2">
    <property type="entry name" value="UPF0739 PROTEIN C1ORF74"/>
    <property type="match status" value="1"/>
</dbReference>
<dbReference type="GeneTree" id="ENSGT00390000002240"/>
<comment type="similarity">
    <text evidence="1">Belongs to the UPF0739 family.</text>
</comment>
<dbReference type="OMA" id="YPVTYWF"/>
<gene>
    <name evidence="2" type="primary">CUNH1orf74</name>
</gene>
<evidence type="ECO:0000313" key="3">
    <source>
        <dbReference type="Proteomes" id="UP000694381"/>
    </source>
</evidence>
<dbReference type="RefSeq" id="XP_008823025.1">
    <property type="nucleotide sequence ID" value="XM_008824803.3"/>
</dbReference>
<reference evidence="2" key="1">
    <citation type="submission" date="2025-08" db="UniProtKB">
        <authorList>
            <consortium name="Ensembl"/>
        </authorList>
    </citation>
    <scope>IDENTIFICATION</scope>
</reference>
<proteinExistence type="inferred from homology"/>
<keyword evidence="3" id="KW-1185">Reference proteome</keyword>
<dbReference type="GeneID" id="103727030"/>
<dbReference type="CTD" id="103182559"/>
<dbReference type="Ensembl" id="ENSNGAT00000012718.1">
    <property type="protein sequence ID" value="ENSNGAP00000007235.1"/>
    <property type="gene ID" value="ENSNGAG00000010551.1"/>
</dbReference>
<evidence type="ECO:0000256" key="1">
    <source>
        <dbReference type="ARBA" id="ARBA00007065"/>
    </source>
</evidence>
<dbReference type="PANTHER" id="PTHR31366">
    <property type="entry name" value="UPF0739 PROTEIN C1ORF74"/>
    <property type="match status" value="1"/>
</dbReference>
<dbReference type="OrthoDB" id="10056365at2759"/>
<protein>
    <submittedName>
        <fullName evidence="2">RIKEN cDNA A130010J15 gene</fullName>
    </submittedName>
</protein>